<dbReference type="EMBL" id="JAWWNJ010000120">
    <property type="protein sequence ID" value="KAK6988810.1"/>
    <property type="molecule type" value="Genomic_DNA"/>
</dbReference>
<evidence type="ECO:0000313" key="3">
    <source>
        <dbReference type="Proteomes" id="UP001362999"/>
    </source>
</evidence>
<gene>
    <name evidence="2" type="ORF">R3P38DRAFT_3094447</name>
</gene>
<protein>
    <submittedName>
        <fullName evidence="2">Uncharacterized protein</fullName>
    </submittedName>
</protein>
<proteinExistence type="predicted"/>
<comment type="caution">
    <text evidence="2">The sequence shown here is derived from an EMBL/GenBank/DDBJ whole genome shotgun (WGS) entry which is preliminary data.</text>
</comment>
<keyword evidence="3" id="KW-1185">Reference proteome</keyword>
<accession>A0AAV9ZQY2</accession>
<sequence>MQVEYYRSLSKTIQDPACSVMGRTLDQLIDIANRVEPDSLQPRPEELMPTTMPALVAFHAVFHELPGCLGTARRFCELYDTWLAQGTEFCAACRTQHHLKTCSKCKAFALNHLRPATTQPATSSPPSAPPSHKRPRLYHDACVGSDTPLGRPDSPLIHRSSLLLSTPEREAMSREMDEMLREGPRSSASAAANVHIRQREHPLDTLRPTQALDEKIAIKTRSFKNNNTFFSTAPLFE</sequence>
<dbReference type="Proteomes" id="UP001362999">
    <property type="component" value="Unassembled WGS sequence"/>
</dbReference>
<reference evidence="2 3" key="1">
    <citation type="journal article" date="2024" name="J Genomics">
        <title>Draft genome sequencing and assembly of Favolaschia claudopus CIRM-BRFM 2984 isolated from oak limbs.</title>
        <authorList>
            <person name="Navarro D."/>
            <person name="Drula E."/>
            <person name="Chaduli D."/>
            <person name="Cazenave R."/>
            <person name="Ahrendt S."/>
            <person name="Wang J."/>
            <person name="Lipzen A."/>
            <person name="Daum C."/>
            <person name="Barry K."/>
            <person name="Grigoriev I.V."/>
            <person name="Favel A."/>
            <person name="Rosso M.N."/>
            <person name="Martin F."/>
        </authorList>
    </citation>
    <scope>NUCLEOTIDE SEQUENCE [LARGE SCALE GENOMIC DNA]</scope>
    <source>
        <strain evidence="2 3">CIRM-BRFM 2984</strain>
    </source>
</reference>
<organism evidence="2 3">
    <name type="scientific">Favolaschia claudopus</name>
    <dbReference type="NCBI Taxonomy" id="2862362"/>
    <lineage>
        <taxon>Eukaryota</taxon>
        <taxon>Fungi</taxon>
        <taxon>Dikarya</taxon>
        <taxon>Basidiomycota</taxon>
        <taxon>Agaricomycotina</taxon>
        <taxon>Agaricomycetes</taxon>
        <taxon>Agaricomycetidae</taxon>
        <taxon>Agaricales</taxon>
        <taxon>Marasmiineae</taxon>
        <taxon>Mycenaceae</taxon>
        <taxon>Favolaschia</taxon>
    </lineage>
</organism>
<evidence type="ECO:0000256" key="1">
    <source>
        <dbReference type="SAM" id="MobiDB-lite"/>
    </source>
</evidence>
<name>A0AAV9ZQY2_9AGAR</name>
<feature type="compositionally biased region" description="Low complexity" evidence="1">
    <location>
        <begin position="116"/>
        <end position="125"/>
    </location>
</feature>
<feature type="region of interest" description="Disordered" evidence="1">
    <location>
        <begin position="116"/>
        <end position="155"/>
    </location>
</feature>
<evidence type="ECO:0000313" key="2">
    <source>
        <dbReference type="EMBL" id="KAK6988810.1"/>
    </source>
</evidence>
<dbReference type="AlphaFoldDB" id="A0AAV9ZQY2"/>